<name>A0A0B3YAA4_9ALTE</name>
<dbReference type="Proteomes" id="UP000031197">
    <property type="component" value="Unassembled WGS sequence"/>
</dbReference>
<protein>
    <submittedName>
        <fullName evidence="1">Uncharacterized protein</fullName>
    </submittedName>
</protein>
<organism evidence="1 2">
    <name type="scientific">Alteromonas marina</name>
    <dbReference type="NCBI Taxonomy" id="203795"/>
    <lineage>
        <taxon>Bacteria</taxon>
        <taxon>Pseudomonadati</taxon>
        <taxon>Pseudomonadota</taxon>
        <taxon>Gammaproteobacteria</taxon>
        <taxon>Alteromonadales</taxon>
        <taxon>Alteromonadaceae</taxon>
        <taxon>Alteromonas/Salinimonas group</taxon>
        <taxon>Alteromonas</taxon>
    </lineage>
</organism>
<proteinExistence type="predicted"/>
<dbReference type="InterPro" id="IPR027417">
    <property type="entry name" value="P-loop_NTPase"/>
</dbReference>
<dbReference type="Gene3D" id="3.40.50.300">
    <property type="entry name" value="P-loop containing nucleotide triphosphate hydrolases"/>
    <property type="match status" value="1"/>
</dbReference>
<reference evidence="1 2" key="1">
    <citation type="submission" date="2014-12" db="EMBL/GenBank/DDBJ databases">
        <title>Genome sequencing of Alteromonas marina AD001.</title>
        <authorList>
            <person name="Adrian T.G.S."/>
            <person name="Chan K.G."/>
        </authorList>
    </citation>
    <scope>NUCLEOTIDE SEQUENCE [LARGE SCALE GENOMIC DNA]</scope>
    <source>
        <strain evidence="1 2">AD001</strain>
    </source>
</reference>
<dbReference type="AlphaFoldDB" id="A0A0B3YAA4"/>
<gene>
    <name evidence="1" type="ORF">RJ41_08015</name>
</gene>
<dbReference type="RefSeq" id="WP_039219073.1">
    <property type="nucleotide sequence ID" value="NZ_JWLW01000012.1"/>
</dbReference>
<accession>A0A0B3YAA4</accession>
<evidence type="ECO:0000313" key="1">
    <source>
        <dbReference type="EMBL" id="KHT54449.1"/>
    </source>
</evidence>
<dbReference type="EMBL" id="JWLW01000012">
    <property type="protein sequence ID" value="KHT54449.1"/>
    <property type="molecule type" value="Genomic_DNA"/>
</dbReference>
<sequence>MKKVFTGPKVHISSVIDTITCLHQMCDYWDFIVNPERQQKITGSRLVDSAIHGLFPGDLICTISESDIYGDAIARALAISGYKAGKDLLVIGFPHYIRDFWCEILARESGFNPLQVKSAKLNDFEWARLDEVFKELKLSSPIYCSSIASFEPAYLERKIREAKSLYPDIQVILLAGVNTNDLPQHILNEPLGDWLKNIALDTGVSMIVSISNDYVCDSSISSIEQQLPRDWEIPVFADALLFCKKEERCDSEAIGLGSNVYLYLRGRVISEHMRVPLKHARLAQLKDAHYINLESQPIDLINHNYEFII</sequence>
<evidence type="ECO:0000313" key="2">
    <source>
        <dbReference type="Proteomes" id="UP000031197"/>
    </source>
</evidence>
<keyword evidence="2" id="KW-1185">Reference proteome</keyword>
<comment type="caution">
    <text evidence="1">The sequence shown here is derived from an EMBL/GenBank/DDBJ whole genome shotgun (WGS) entry which is preliminary data.</text>
</comment>